<keyword evidence="2" id="KW-0964">Secreted</keyword>
<organism evidence="7 8">
    <name type="scientific">Streptomyces lateritius</name>
    <dbReference type="NCBI Taxonomy" id="67313"/>
    <lineage>
        <taxon>Bacteria</taxon>
        <taxon>Bacillati</taxon>
        <taxon>Actinomycetota</taxon>
        <taxon>Actinomycetes</taxon>
        <taxon>Kitasatosporales</taxon>
        <taxon>Streptomycetaceae</taxon>
        <taxon>Streptomyces</taxon>
    </lineage>
</organism>
<sequence length="727" mass="76893">MIRKTKWLGTLALACALTVTGAPGSAGAAPGEGKLTVNLIRDFAAKGDRNPNIQVPHGPGTVRLCERRNRCRTYPIGADGTAEIDTTTWTGSPGRYSVELLDWADKYDPATGQGFLHPSLAGPGLSSHLGFVDLRNGKDATVDFGVWNPDDYCQDNPDLATPCQQAATKPGGKTLVSFSYTSRGDTQGNPNNPTALANGTQTGTAYGVAYRKKDRRIFTGAYAKRHGDYGPGGPGAIYVTDRGTGATTLFATVPNAGTTAHNQADRIDADFAAVVGQESLGDIEISGDGSRLYVVNMNDRSLYTYDATQPTAAAPLGAPLPIPATACTPAADWRPMGLGMRDGVLYVGGVCSAQSTQNVSQLRAVVWTFNPATGAFGAAPVVDEPLDFPRDPAVVPTPGNWKPWTKDDLTQFPDGGNTQWAYPQPMLSDIEIERDGSLVLGFRDRMGDQSGLAIPNANPAKANVIESIATGGDLYRVCRTTTGAYEWEGGAACPRTGSEFYKGDEWYTGGSHLETVQGALALPLGGDRLAATVMDPVRTVNSTGVGFFDRWQGDRGADPSQQGLGLSYADDGGFGKANGLGDLELLCDEPPVQIGNRVWRDKADGTQSYDETAGIPGVTVILRDATGQEIARKKTDAKGEYYFDHRDGLRPNTQYTVEFDKSTADPTDDYEAQDLQWTPNTGPNPATDSDAEPDGGDSQADTATAAVTTGPPGTIDHDIDAGLWVAS</sequence>
<proteinExistence type="predicted"/>
<evidence type="ECO:0000313" key="7">
    <source>
        <dbReference type="EMBL" id="MFF8280679.1"/>
    </source>
</evidence>
<feature type="compositionally biased region" description="Low complexity" evidence="4">
    <location>
        <begin position="700"/>
        <end position="709"/>
    </location>
</feature>
<protein>
    <submittedName>
        <fullName evidence="7">SdrD B-like domain-containing protein</fullName>
    </submittedName>
</protein>
<feature type="region of interest" description="Disordered" evidence="4">
    <location>
        <begin position="662"/>
        <end position="727"/>
    </location>
</feature>
<accession>A0ABW6YLD9</accession>
<comment type="subcellular location">
    <subcellularLocation>
        <location evidence="1">Secreted</location>
    </subcellularLocation>
</comment>
<dbReference type="Gene3D" id="2.60.40.10">
    <property type="entry name" value="Immunoglobulins"/>
    <property type="match status" value="1"/>
</dbReference>
<feature type="chain" id="PRO_5045734078" evidence="5">
    <location>
        <begin position="29"/>
        <end position="727"/>
    </location>
</feature>
<evidence type="ECO:0000313" key="8">
    <source>
        <dbReference type="Proteomes" id="UP001603013"/>
    </source>
</evidence>
<feature type="region of interest" description="Disordered" evidence="4">
    <location>
        <begin position="180"/>
        <end position="200"/>
    </location>
</feature>
<feature type="compositionally biased region" description="Polar residues" evidence="4">
    <location>
        <begin position="675"/>
        <end position="687"/>
    </location>
</feature>
<keyword evidence="3 5" id="KW-0732">Signal</keyword>
<dbReference type="Pfam" id="PF17210">
    <property type="entry name" value="SdrD_B"/>
    <property type="match status" value="1"/>
</dbReference>
<feature type="signal peptide" evidence="5">
    <location>
        <begin position="1"/>
        <end position="28"/>
    </location>
</feature>
<dbReference type="InterPro" id="IPR013783">
    <property type="entry name" value="Ig-like_fold"/>
</dbReference>
<dbReference type="SUPFAM" id="SSF117074">
    <property type="entry name" value="Hypothetical protein PA1324"/>
    <property type="match status" value="1"/>
</dbReference>
<dbReference type="RefSeq" id="WP_391937474.1">
    <property type="nucleotide sequence ID" value="NZ_JBIBSM010000024.1"/>
</dbReference>
<keyword evidence="8" id="KW-1185">Reference proteome</keyword>
<reference evidence="7 8" key="1">
    <citation type="submission" date="2024-10" db="EMBL/GenBank/DDBJ databases">
        <title>The Natural Products Discovery Center: Release of the First 8490 Sequenced Strains for Exploring Actinobacteria Biosynthetic Diversity.</title>
        <authorList>
            <person name="Kalkreuter E."/>
            <person name="Kautsar S.A."/>
            <person name="Yang D."/>
            <person name="Bader C.D."/>
            <person name="Teijaro C.N."/>
            <person name="Fluegel L."/>
            <person name="Davis C.M."/>
            <person name="Simpson J.R."/>
            <person name="Lauterbach L."/>
            <person name="Steele A.D."/>
            <person name="Gui C."/>
            <person name="Meng S."/>
            <person name="Li G."/>
            <person name="Viehrig K."/>
            <person name="Ye F."/>
            <person name="Su P."/>
            <person name="Kiefer A.F."/>
            <person name="Nichols A."/>
            <person name="Cepeda A.J."/>
            <person name="Yan W."/>
            <person name="Fan B."/>
            <person name="Jiang Y."/>
            <person name="Adhikari A."/>
            <person name="Zheng C.-J."/>
            <person name="Schuster L."/>
            <person name="Cowan T.M."/>
            <person name="Smanski M.J."/>
            <person name="Chevrette M.G."/>
            <person name="De Carvalho L.P.S."/>
            <person name="Shen B."/>
        </authorList>
    </citation>
    <scope>NUCLEOTIDE SEQUENCE [LARGE SCALE GENOMIC DNA]</scope>
    <source>
        <strain evidence="7 8">NPDC015755</strain>
    </source>
</reference>
<evidence type="ECO:0000256" key="3">
    <source>
        <dbReference type="ARBA" id="ARBA00022729"/>
    </source>
</evidence>
<evidence type="ECO:0000259" key="6">
    <source>
        <dbReference type="Pfam" id="PF17210"/>
    </source>
</evidence>
<name>A0ABW6YLD9_9ACTN</name>
<feature type="domain" description="SD-repeat containing protein B" evidence="6">
    <location>
        <begin position="593"/>
        <end position="722"/>
    </location>
</feature>
<dbReference type="Proteomes" id="UP001603013">
    <property type="component" value="Unassembled WGS sequence"/>
</dbReference>
<evidence type="ECO:0000256" key="4">
    <source>
        <dbReference type="SAM" id="MobiDB-lite"/>
    </source>
</evidence>
<evidence type="ECO:0000256" key="2">
    <source>
        <dbReference type="ARBA" id="ARBA00022525"/>
    </source>
</evidence>
<dbReference type="EMBL" id="JBIBSM010000024">
    <property type="protein sequence ID" value="MFF8280679.1"/>
    <property type="molecule type" value="Genomic_DNA"/>
</dbReference>
<evidence type="ECO:0000256" key="5">
    <source>
        <dbReference type="SAM" id="SignalP"/>
    </source>
</evidence>
<evidence type="ECO:0000256" key="1">
    <source>
        <dbReference type="ARBA" id="ARBA00004613"/>
    </source>
</evidence>
<dbReference type="InterPro" id="IPR033764">
    <property type="entry name" value="Sdr_B"/>
</dbReference>
<comment type="caution">
    <text evidence="7">The sequence shown here is derived from an EMBL/GenBank/DDBJ whole genome shotgun (WGS) entry which is preliminary data.</text>
</comment>
<gene>
    <name evidence="7" type="ORF">ACF05T_32185</name>
</gene>
<dbReference type="SUPFAM" id="SSF63825">
    <property type="entry name" value="YWTD domain"/>
    <property type="match status" value="1"/>
</dbReference>